<reference evidence="2 3" key="1">
    <citation type="journal article" date="2014" name="Mol. Plant">
        <title>Chromosome Scale Genome Assembly and Transcriptome Profiling of Nannochloropsis gaditana in Nitrogen Depletion.</title>
        <authorList>
            <person name="Corteggiani Carpinelli E."/>
            <person name="Telatin A."/>
            <person name="Vitulo N."/>
            <person name="Forcato C."/>
            <person name="D'Angelo M."/>
            <person name="Schiavon R."/>
            <person name="Vezzi A."/>
            <person name="Giacometti G.M."/>
            <person name="Morosinotto T."/>
            <person name="Valle G."/>
        </authorList>
    </citation>
    <scope>NUCLEOTIDE SEQUENCE [LARGE SCALE GENOMIC DNA]</scope>
    <source>
        <strain evidence="2 3">B-31</strain>
    </source>
</reference>
<keyword evidence="1" id="KW-0732">Signal</keyword>
<evidence type="ECO:0000313" key="3">
    <source>
        <dbReference type="Proteomes" id="UP000019335"/>
    </source>
</evidence>
<dbReference type="AlphaFoldDB" id="W7TV62"/>
<sequence length="120" mass="13285">MSASFRPTQAFCRLFLGSLALMMLLRSSASFLVRSTRNGTPMSILNAQRRGGAVSARAVSSSFHRGRSVFASVDLGGGVVTRLDKARDVFGDKQTKKSWDYVAHHPCYEMVKSEVVQERR</sequence>
<dbReference type="Proteomes" id="UP000019335">
    <property type="component" value="Chromosome 2"/>
</dbReference>
<dbReference type="EMBL" id="AZIL01000075">
    <property type="protein sequence ID" value="EWM30012.1"/>
    <property type="molecule type" value="Genomic_DNA"/>
</dbReference>
<accession>W7TV62</accession>
<evidence type="ECO:0000313" key="2">
    <source>
        <dbReference type="EMBL" id="EWM30012.1"/>
    </source>
</evidence>
<feature type="chain" id="PRO_5004901323" evidence="1">
    <location>
        <begin position="31"/>
        <end position="120"/>
    </location>
</feature>
<organism evidence="2 3">
    <name type="scientific">Nannochloropsis gaditana</name>
    <dbReference type="NCBI Taxonomy" id="72520"/>
    <lineage>
        <taxon>Eukaryota</taxon>
        <taxon>Sar</taxon>
        <taxon>Stramenopiles</taxon>
        <taxon>Ochrophyta</taxon>
        <taxon>Eustigmatophyceae</taxon>
        <taxon>Eustigmatales</taxon>
        <taxon>Monodopsidaceae</taxon>
        <taxon>Nannochloropsis</taxon>
    </lineage>
</organism>
<gene>
    <name evidence="2" type="ORF">Naga_100802g1</name>
</gene>
<protein>
    <submittedName>
        <fullName evidence="2">Uncharacterized protein</fullName>
    </submittedName>
</protein>
<feature type="signal peptide" evidence="1">
    <location>
        <begin position="1"/>
        <end position="30"/>
    </location>
</feature>
<keyword evidence="3" id="KW-1185">Reference proteome</keyword>
<evidence type="ECO:0000256" key="1">
    <source>
        <dbReference type="SAM" id="SignalP"/>
    </source>
</evidence>
<comment type="caution">
    <text evidence="2">The sequence shown here is derived from an EMBL/GenBank/DDBJ whole genome shotgun (WGS) entry which is preliminary data.</text>
</comment>
<proteinExistence type="predicted"/>
<name>W7TV62_9STRA</name>